<dbReference type="PANTHER" id="PTHR38041">
    <property type="entry name" value="CHORISMATE MUTASE"/>
    <property type="match status" value="1"/>
</dbReference>
<dbReference type="PANTHER" id="PTHR38041:SF1">
    <property type="entry name" value="CHORISMATE MUTASE"/>
    <property type="match status" value="1"/>
</dbReference>
<dbReference type="Gene3D" id="1.20.59.10">
    <property type="entry name" value="Chorismate mutase"/>
    <property type="match status" value="1"/>
</dbReference>
<gene>
    <name evidence="3" type="ORF">BN1356_01522</name>
</gene>
<dbReference type="InterPro" id="IPR036263">
    <property type="entry name" value="Chorismate_II_sf"/>
</dbReference>
<feature type="domain" description="Chorismate mutase" evidence="2">
    <location>
        <begin position="1"/>
        <end position="89"/>
    </location>
</feature>
<dbReference type="GO" id="GO:0009697">
    <property type="term" value="P:salicylic acid biosynthetic process"/>
    <property type="evidence" value="ECO:0007669"/>
    <property type="project" value="TreeGrafter"/>
</dbReference>
<protein>
    <submittedName>
        <fullName evidence="3">Chorismate mutase</fullName>
    </submittedName>
</protein>
<dbReference type="InterPro" id="IPR002701">
    <property type="entry name" value="CM_II_prokaryot"/>
</dbReference>
<name>A0A0E4CSZ1_9STRE</name>
<reference evidence="4" key="1">
    <citation type="submission" date="2015-03" db="EMBL/GenBank/DDBJ databases">
        <authorList>
            <person name="Urmite Genomes"/>
        </authorList>
    </citation>
    <scope>NUCLEOTIDE SEQUENCE [LARGE SCALE GENOMIC DNA]</scope>
    <source>
        <strain evidence="4">FF10</strain>
    </source>
</reference>
<dbReference type="GO" id="GO:0004106">
    <property type="term" value="F:chorismate mutase activity"/>
    <property type="evidence" value="ECO:0007669"/>
    <property type="project" value="InterPro"/>
</dbReference>
<accession>A0A0E4CSZ1</accession>
<evidence type="ECO:0000313" key="3">
    <source>
        <dbReference type="EMBL" id="CQR25179.1"/>
    </source>
</evidence>
<dbReference type="AlphaFoldDB" id="A0A0E4CSZ1"/>
<keyword evidence="4" id="KW-1185">Reference proteome</keyword>
<dbReference type="SUPFAM" id="SSF48600">
    <property type="entry name" value="Chorismate mutase II"/>
    <property type="match status" value="1"/>
</dbReference>
<dbReference type="GO" id="GO:0046417">
    <property type="term" value="P:chorismate metabolic process"/>
    <property type="evidence" value="ECO:0007669"/>
    <property type="project" value="InterPro"/>
</dbReference>
<dbReference type="OrthoDB" id="9802281at2"/>
<dbReference type="EMBL" id="CTEN01000003">
    <property type="protein sequence ID" value="CQR25179.1"/>
    <property type="molecule type" value="Genomic_DNA"/>
</dbReference>
<dbReference type="InterPro" id="IPR051331">
    <property type="entry name" value="Chorismate_mutase-related"/>
</dbReference>
<dbReference type="RefSeq" id="WP_093650750.1">
    <property type="nucleotide sequence ID" value="NZ_CTEN01000003.1"/>
</dbReference>
<keyword evidence="1" id="KW-0413">Isomerase</keyword>
<dbReference type="STRING" id="1608583.BN1356_01522"/>
<evidence type="ECO:0000256" key="1">
    <source>
        <dbReference type="ARBA" id="ARBA00023235"/>
    </source>
</evidence>
<dbReference type="InterPro" id="IPR036979">
    <property type="entry name" value="CM_dom_sf"/>
</dbReference>
<dbReference type="Pfam" id="PF01817">
    <property type="entry name" value="CM_2"/>
    <property type="match status" value="1"/>
</dbReference>
<dbReference type="Proteomes" id="UP000198604">
    <property type="component" value="Unassembled WGS sequence"/>
</dbReference>
<evidence type="ECO:0000259" key="2">
    <source>
        <dbReference type="PROSITE" id="PS51168"/>
    </source>
</evidence>
<dbReference type="InterPro" id="IPR011279">
    <property type="entry name" value="Chorismate_mutase_GmP"/>
</dbReference>
<evidence type="ECO:0000313" key="4">
    <source>
        <dbReference type="Proteomes" id="UP000198604"/>
    </source>
</evidence>
<organism evidence="3 4">
    <name type="scientific">Streptococcus varani</name>
    <dbReference type="NCBI Taxonomy" id="1608583"/>
    <lineage>
        <taxon>Bacteria</taxon>
        <taxon>Bacillati</taxon>
        <taxon>Bacillota</taxon>
        <taxon>Bacilli</taxon>
        <taxon>Lactobacillales</taxon>
        <taxon>Streptococcaceae</taxon>
        <taxon>Streptococcus</taxon>
    </lineage>
</organism>
<dbReference type="SMART" id="SM00830">
    <property type="entry name" value="CM_2"/>
    <property type="match status" value="1"/>
</dbReference>
<dbReference type="PROSITE" id="PS51168">
    <property type="entry name" value="CHORISMATE_MUT_2"/>
    <property type="match status" value="1"/>
</dbReference>
<sequence length="96" mass="10988">MILNLDDIRQDIDCIDKKIVQLLEKRMDVVNQVVAYKKETGKAILDTSREAAVLDKVESLVKKPDYQASIRATFSDIMAQSRAYQEKILDLSDEKN</sequence>
<dbReference type="NCBIfam" id="TIGR01805">
    <property type="entry name" value="CM_mono_grmpos"/>
    <property type="match status" value="1"/>
</dbReference>
<proteinExistence type="predicted"/>